<gene>
    <name evidence="1" type="ORF">ATK78_1070</name>
</gene>
<dbReference type="EMBL" id="SNYC01000003">
    <property type="protein sequence ID" value="TDQ11940.1"/>
    <property type="molecule type" value="Genomic_DNA"/>
</dbReference>
<dbReference type="Proteomes" id="UP000295620">
    <property type="component" value="Unassembled WGS sequence"/>
</dbReference>
<keyword evidence="2" id="KW-1185">Reference proteome</keyword>
<comment type="caution">
    <text evidence="1">The sequence shown here is derived from an EMBL/GenBank/DDBJ whole genome shotgun (WGS) entry which is preliminary data.</text>
</comment>
<sequence length="54" mass="5660">MKIITPLFALILLLTACGGNTEKIQLRAPEQSTADSTSAKLSTDSVAVDTTIIP</sequence>
<evidence type="ECO:0000313" key="2">
    <source>
        <dbReference type="Proteomes" id="UP000295620"/>
    </source>
</evidence>
<dbReference type="PROSITE" id="PS51257">
    <property type="entry name" value="PROKAR_LIPOPROTEIN"/>
    <property type="match status" value="1"/>
</dbReference>
<accession>A0A4R6T329</accession>
<protein>
    <submittedName>
        <fullName evidence="1">Uncharacterized protein</fullName>
    </submittedName>
</protein>
<proteinExistence type="predicted"/>
<reference evidence="1 2" key="1">
    <citation type="submission" date="2019-03" db="EMBL/GenBank/DDBJ databases">
        <title>Genomic Encyclopedia of Archaeal and Bacterial Type Strains, Phase II (KMG-II): from individual species to whole genera.</title>
        <authorList>
            <person name="Goeker M."/>
        </authorList>
    </citation>
    <scope>NUCLEOTIDE SEQUENCE [LARGE SCALE GENOMIC DNA]</scope>
    <source>
        <strain evidence="1 2">DSM 19035</strain>
    </source>
</reference>
<dbReference type="RefSeq" id="WP_166664829.1">
    <property type="nucleotide sequence ID" value="NZ_SNYC01000003.1"/>
</dbReference>
<dbReference type="AlphaFoldDB" id="A0A4R6T329"/>
<name>A0A4R6T329_9SPHI</name>
<evidence type="ECO:0000313" key="1">
    <source>
        <dbReference type="EMBL" id="TDQ11940.1"/>
    </source>
</evidence>
<organism evidence="1 2">
    <name type="scientific">Pedobacter metabolipauper</name>
    <dbReference type="NCBI Taxonomy" id="425513"/>
    <lineage>
        <taxon>Bacteria</taxon>
        <taxon>Pseudomonadati</taxon>
        <taxon>Bacteroidota</taxon>
        <taxon>Sphingobacteriia</taxon>
        <taxon>Sphingobacteriales</taxon>
        <taxon>Sphingobacteriaceae</taxon>
        <taxon>Pedobacter</taxon>
    </lineage>
</organism>